<dbReference type="EMBL" id="CDMZ01000684">
    <property type="protein sequence ID" value="CEM19456.1"/>
    <property type="molecule type" value="Genomic_DNA"/>
</dbReference>
<proteinExistence type="predicted"/>
<reference evidence="1" key="1">
    <citation type="submission" date="2014-11" db="EMBL/GenBank/DDBJ databases">
        <authorList>
            <person name="Otto D Thomas"/>
            <person name="Naeem Raeece"/>
        </authorList>
    </citation>
    <scope>NUCLEOTIDE SEQUENCE</scope>
</reference>
<evidence type="ECO:0000313" key="1">
    <source>
        <dbReference type="EMBL" id="CEM19456.1"/>
    </source>
</evidence>
<accession>A0A0G4FWY0</accession>
<organism evidence="1">
    <name type="scientific">Chromera velia CCMP2878</name>
    <dbReference type="NCBI Taxonomy" id="1169474"/>
    <lineage>
        <taxon>Eukaryota</taxon>
        <taxon>Sar</taxon>
        <taxon>Alveolata</taxon>
        <taxon>Colpodellida</taxon>
        <taxon>Chromeraceae</taxon>
        <taxon>Chromera</taxon>
    </lineage>
</organism>
<name>A0A0G4FWY0_9ALVE</name>
<sequence>MVRKGCPTCGYSWVDKYGKNECPKCLAPLHVAAAALHGPMGFENAATVRRQVGEVSTYKAAPSDARESVSGACPKGGPHTWKFGKCSKCQKNEGYGKTETVSKGSGGTCTDGLKHTYKFAKCTKCAHREY</sequence>
<protein>
    <submittedName>
        <fullName evidence="1">Uncharacterized protein</fullName>
    </submittedName>
</protein>
<gene>
    <name evidence="1" type="ORF">Cvel_3826</name>
</gene>
<dbReference type="AlphaFoldDB" id="A0A0G4FWY0"/>
<dbReference type="PhylomeDB" id="A0A0G4FWY0"/>
<dbReference type="VEuPathDB" id="CryptoDB:Cvel_3826"/>